<feature type="binding site" evidence="9 11">
    <location>
        <position position="379"/>
    </location>
    <ligand>
        <name>Zn(2+)</name>
        <dbReference type="ChEBI" id="CHEBI:29105"/>
        <label>2</label>
    </ligand>
</feature>
<dbReference type="GO" id="GO:0045148">
    <property type="term" value="F:tripeptide aminopeptidase activity"/>
    <property type="evidence" value="ECO:0007669"/>
    <property type="project" value="UniProtKB-UniRule"/>
</dbReference>
<keyword evidence="6 9" id="KW-0378">Hydrolase</keyword>
<dbReference type="Pfam" id="PF07687">
    <property type="entry name" value="M20_dimer"/>
    <property type="match status" value="1"/>
</dbReference>
<dbReference type="KEGG" id="vpy:HZI73_19370"/>
<feature type="active site" description="Proton acceptor" evidence="9 10">
    <location>
        <position position="174"/>
    </location>
</feature>
<keyword evidence="9" id="KW-0963">Cytoplasm</keyword>
<organism evidence="13 14">
    <name type="scientific">Vallitalea pronyensis</name>
    <dbReference type="NCBI Taxonomy" id="1348613"/>
    <lineage>
        <taxon>Bacteria</taxon>
        <taxon>Bacillati</taxon>
        <taxon>Bacillota</taxon>
        <taxon>Clostridia</taxon>
        <taxon>Lachnospirales</taxon>
        <taxon>Vallitaleaceae</taxon>
        <taxon>Vallitalea</taxon>
    </lineage>
</organism>
<dbReference type="GO" id="GO:0008270">
    <property type="term" value="F:zinc ion binding"/>
    <property type="evidence" value="ECO:0007669"/>
    <property type="project" value="UniProtKB-UniRule"/>
</dbReference>
<feature type="binding site" evidence="9 11">
    <location>
        <position position="77"/>
    </location>
    <ligand>
        <name>Zn(2+)</name>
        <dbReference type="ChEBI" id="CHEBI:29105"/>
        <label>1</label>
    </ligand>
</feature>
<keyword evidence="3 9" id="KW-0031">Aminopeptidase</keyword>
<reference evidence="13" key="1">
    <citation type="submission" date="2020-07" db="EMBL/GenBank/DDBJ databases">
        <title>Vallitalea pronyensis genome.</title>
        <authorList>
            <person name="Postec A."/>
        </authorList>
    </citation>
    <scope>NUCLEOTIDE SEQUENCE</scope>
    <source>
        <strain evidence="13">FatNI3</strain>
    </source>
</reference>
<proteinExistence type="inferred from homology"/>
<evidence type="ECO:0000256" key="4">
    <source>
        <dbReference type="ARBA" id="ARBA00022670"/>
    </source>
</evidence>
<comment type="subcellular location">
    <subcellularLocation>
        <location evidence="9">Cytoplasm</location>
    </subcellularLocation>
</comment>
<dbReference type="InterPro" id="IPR002933">
    <property type="entry name" value="Peptidase_M20"/>
</dbReference>
<feature type="binding site" evidence="9 11">
    <location>
        <position position="175"/>
    </location>
    <ligand>
        <name>Zn(2+)</name>
        <dbReference type="ChEBI" id="CHEBI:29105"/>
        <label>2</label>
    </ligand>
</feature>
<dbReference type="PROSITE" id="PS00759">
    <property type="entry name" value="ARGE_DAPE_CPG2_2"/>
    <property type="match status" value="1"/>
</dbReference>
<dbReference type="SUPFAM" id="SSF55031">
    <property type="entry name" value="Bacterial exopeptidase dimerisation domain"/>
    <property type="match status" value="1"/>
</dbReference>
<evidence type="ECO:0000259" key="12">
    <source>
        <dbReference type="Pfam" id="PF07687"/>
    </source>
</evidence>
<keyword evidence="5 9" id="KW-0479">Metal-binding</keyword>
<evidence type="ECO:0000256" key="8">
    <source>
        <dbReference type="ARBA" id="ARBA00023049"/>
    </source>
</evidence>
<dbReference type="AlphaFoldDB" id="A0A8J8MN71"/>
<dbReference type="PIRSF" id="PIRSF037215">
    <property type="entry name" value="Peptidase_M20B"/>
    <property type="match status" value="1"/>
</dbReference>
<dbReference type="RefSeq" id="WP_212695017.1">
    <property type="nucleotide sequence ID" value="NZ_CP058649.1"/>
</dbReference>
<evidence type="ECO:0000256" key="5">
    <source>
        <dbReference type="ARBA" id="ARBA00022723"/>
    </source>
</evidence>
<dbReference type="InterPro" id="IPR010161">
    <property type="entry name" value="Peptidase_M20B"/>
</dbReference>
<dbReference type="NCBIfam" id="TIGR01882">
    <property type="entry name" value="peptidase-T"/>
    <property type="match status" value="1"/>
</dbReference>
<gene>
    <name evidence="9 13" type="primary">pepT</name>
    <name evidence="13" type="ORF">HZI73_19370</name>
</gene>
<sequence length="407" mass="46018">MNVSERFLKYVKVWTTSDEASQTSPSTERQLDLAHILVEELKDIGLTDITLDENGYVMATLEANTDKDVPTIGFISHMDTSPDMSGKDIKPRIIKNYKGNDIVLNESLNIILSPDDFSSLKNYVGLDLIVTDGTTLLGADDKAGIAEIITAMDYLIQNPEIKHGKIRIAFTPDEEVGSGTDKFDVEKFNADFGYTIDGGEIGELEYENFNAANAWLTINGKNIHPGSAKNKMLSAMEISFELDYMLPPEQRCQYTEDYEGFYHLVRMAGNVEQVKSMYIIRDHDLDKYEQKKTYFQRVIRYLNEKYGEGTVDLKLKDMYYNMKEKIEPVMHIIDTAVEAMNSLDIEPIIVPIRGGTDGSRLSYMGLPCPNLFTGGHNFHGKHEYICIQSMEKSVQTIVKIIDLYASK</sequence>
<keyword evidence="8 9" id="KW-0482">Metalloprotease</keyword>
<feature type="binding site" evidence="9 11">
    <location>
        <position position="197"/>
    </location>
    <ligand>
        <name>Zn(2+)</name>
        <dbReference type="ChEBI" id="CHEBI:29105"/>
        <label>1</label>
    </ligand>
</feature>
<dbReference type="EC" id="3.4.11.4" evidence="9"/>
<dbReference type="InterPro" id="IPR036264">
    <property type="entry name" value="Bact_exopeptidase_dim_dom"/>
</dbReference>
<comment type="cofactor">
    <cofactor evidence="9 11">
        <name>Zn(2+)</name>
        <dbReference type="ChEBI" id="CHEBI:29105"/>
    </cofactor>
    <text evidence="9 11">Binds 2 Zn(2+) ions per subunit.</text>
</comment>
<evidence type="ECO:0000256" key="9">
    <source>
        <dbReference type="HAMAP-Rule" id="MF_00550"/>
    </source>
</evidence>
<dbReference type="Gene3D" id="3.30.70.360">
    <property type="match status" value="1"/>
</dbReference>
<dbReference type="EMBL" id="CP058649">
    <property type="protein sequence ID" value="QUI24323.1"/>
    <property type="molecule type" value="Genomic_DNA"/>
</dbReference>
<evidence type="ECO:0000256" key="11">
    <source>
        <dbReference type="PIRSR" id="PIRSR037215-2"/>
    </source>
</evidence>
<feature type="active site" evidence="9 10">
    <location>
        <position position="79"/>
    </location>
</feature>
<dbReference type="Pfam" id="PF01546">
    <property type="entry name" value="Peptidase_M20"/>
    <property type="match status" value="1"/>
</dbReference>
<dbReference type="GO" id="GO:0043171">
    <property type="term" value="P:peptide catabolic process"/>
    <property type="evidence" value="ECO:0007669"/>
    <property type="project" value="UniProtKB-UniRule"/>
</dbReference>
<keyword evidence="7 9" id="KW-0862">Zinc</keyword>
<evidence type="ECO:0000256" key="3">
    <source>
        <dbReference type="ARBA" id="ARBA00022438"/>
    </source>
</evidence>
<evidence type="ECO:0000256" key="6">
    <source>
        <dbReference type="ARBA" id="ARBA00022801"/>
    </source>
</evidence>
<dbReference type="GO" id="GO:0005829">
    <property type="term" value="C:cytosol"/>
    <property type="evidence" value="ECO:0007669"/>
    <property type="project" value="TreeGrafter"/>
</dbReference>
<dbReference type="NCBIfam" id="NF003976">
    <property type="entry name" value="PRK05469.1"/>
    <property type="match status" value="1"/>
</dbReference>
<feature type="domain" description="Peptidase M20 dimerisation" evidence="12">
    <location>
        <begin position="206"/>
        <end position="305"/>
    </location>
</feature>
<dbReference type="SUPFAM" id="SSF53187">
    <property type="entry name" value="Zn-dependent exopeptidases"/>
    <property type="match status" value="1"/>
</dbReference>
<comment type="similarity">
    <text evidence="2 9">Belongs to the peptidase M20B family.</text>
</comment>
<dbReference type="PANTHER" id="PTHR42994:SF1">
    <property type="entry name" value="PEPTIDASE T"/>
    <property type="match status" value="1"/>
</dbReference>
<keyword evidence="14" id="KW-1185">Reference proteome</keyword>
<dbReference type="InterPro" id="IPR011650">
    <property type="entry name" value="Peptidase_M20_dimer"/>
</dbReference>
<dbReference type="PANTHER" id="PTHR42994">
    <property type="entry name" value="PEPTIDASE T"/>
    <property type="match status" value="1"/>
</dbReference>
<dbReference type="GO" id="GO:0006508">
    <property type="term" value="P:proteolysis"/>
    <property type="evidence" value="ECO:0007669"/>
    <property type="project" value="UniProtKB-UniRule"/>
</dbReference>
<accession>A0A8J8MN71</accession>
<dbReference type="GO" id="GO:0008237">
    <property type="term" value="F:metallopeptidase activity"/>
    <property type="evidence" value="ECO:0007669"/>
    <property type="project" value="UniProtKB-KW"/>
</dbReference>
<evidence type="ECO:0000313" key="13">
    <source>
        <dbReference type="EMBL" id="QUI24323.1"/>
    </source>
</evidence>
<dbReference type="CDD" id="cd03892">
    <property type="entry name" value="M20_peptT"/>
    <property type="match status" value="1"/>
</dbReference>
<evidence type="ECO:0000256" key="10">
    <source>
        <dbReference type="PIRSR" id="PIRSR037215-1"/>
    </source>
</evidence>
<feature type="binding site" evidence="9 11">
    <location>
        <position position="140"/>
    </location>
    <ligand>
        <name>Zn(2+)</name>
        <dbReference type="ChEBI" id="CHEBI:29105"/>
        <label>1</label>
    </ligand>
</feature>
<feature type="binding site" evidence="9 11">
    <location>
        <position position="140"/>
    </location>
    <ligand>
        <name>Zn(2+)</name>
        <dbReference type="ChEBI" id="CHEBI:29105"/>
        <label>2</label>
    </ligand>
</feature>
<evidence type="ECO:0000256" key="1">
    <source>
        <dbReference type="ARBA" id="ARBA00000870"/>
    </source>
</evidence>
<comment type="function">
    <text evidence="9">Cleaves the N-terminal amino acid of tripeptides.</text>
</comment>
<dbReference type="NCBIfam" id="NF009920">
    <property type="entry name" value="PRK13381.1"/>
    <property type="match status" value="1"/>
</dbReference>
<dbReference type="Proteomes" id="UP000683246">
    <property type="component" value="Chromosome"/>
</dbReference>
<dbReference type="HAMAP" id="MF_00550">
    <property type="entry name" value="Aminopeptidase_M20"/>
    <property type="match status" value="1"/>
</dbReference>
<evidence type="ECO:0000256" key="2">
    <source>
        <dbReference type="ARBA" id="ARBA00009692"/>
    </source>
</evidence>
<dbReference type="InterPro" id="IPR001261">
    <property type="entry name" value="ArgE/DapE_CS"/>
</dbReference>
<dbReference type="PROSITE" id="PS00758">
    <property type="entry name" value="ARGE_DAPE_CPG2_1"/>
    <property type="match status" value="1"/>
</dbReference>
<evidence type="ECO:0000256" key="7">
    <source>
        <dbReference type="ARBA" id="ARBA00022833"/>
    </source>
</evidence>
<dbReference type="Gene3D" id="3.40.630.10">
    <property type="entry name" value="Zn peptidases"/>
    <property type="match status" value="1"/>
</dbReference>
<evidence type="ECO:0000313" key="14">
    <source>
        <dbReference type="Proteomes" id="UP000683246"/>
    </source>
</evidence>
<name>A0A8J8MN71_9FIRM</name>
<comment type="catalytic activity">
    <reaction evidence="1 9">
        <text>Release of the N-terminal residue from a tripeptide.</text>
        <dbReference type="EC" id="3.4.11.4"/>
    </reaction>
</comment>
<protein>
    <recommendedName>
        <fullName evidence="9">Peptidase T</fullName>
        <ecNumber evidence="9">3.4.11.4</ecNumber>
    </recommendedName>
    <alternativeName>
        <fullName evidence="9">Aminotripeptidase</fullName>
        <shortName evidence="9">Tripeptidase</shortName>
    </alternativeName>
    <alternativeName>
        <fullName evidence="9">Tripeptide aminopeptidase</fullName>
    </alternativeName>
</protein>
<keyword evidence="4 9" id="KW-0645">Protease</keyword>